<feature type="compositionally biased region" description="Low complexity" evidence="1">
    <location>
        <begin position="50"/>
        <end position="67"/>
    </location>
</feature>
<proteinExistence type="predicted"/>
<accession>A0A545AYK4</accession>
<gene>
    <name evidence="2" type="ORF">FL583_03245</name>
</gene>
<evidence type="ECO:0000256" key="1">
    <source>
        <dbReference type="SAM" id="MobiDB-lite"/>
    </source>
</evidence>
<sequence>MSAVPMTYPTARSPSSRTNASVGSNATYGSANAVGKIDGSGYLPRASPPASAVRTQTSRSASRSASP</sequence>
<dbReference type="AlphaFoldDB" id="A0A545AYK4"/>
<feature type="compositionally biased region" description="Polar residues" evidence="1">
    <location>
        <begin position="10"/>
        <end position="30"/>
    </location>
</feature>
<keyword evidence="3" id="KW-1185">Reference proteome</keyword>
<protein>
    <submittedName>
        <fullName evidence="2">Uncharacterized protein</fullName>
    </submittedName>
</protein>
<evidence type="ECO:0000313" key="3">
    <source>
        <dbReference type="Proteomes" id="UP000317982"/>
    </source>
</evidence>
<dbReference type="RefSeq" id="WP_142702941.1">
    <property type="nucleotide sequence ID" value="NZ_VIRS01000002.1"/>
</dbReference>
<feature type="region of interest" description="Disordered" evidence="1">
    <location>
        <begin position="1"/>
        <end position="67"/>
    </location>
</feature>
<evidence type="ECO:0000313" key="2">
    <source>
        <dbReference type="EMBL" id="TQS46422.1"/>
    </source>
</evidence>
<dbReference type="EMBL" id="VIRS01000002">
    <property type="protein sequence ID" value="TQS46422.1"/>
    <property type="molecule type" value="Genomic_DNA"/>
</dbReference>
<reference evidence="2 3" key="1">
    <citation type="submission" date="2019-07" db="EMBL/GenBank/DDBJ databases">
        <title>Cryptosporangium phraense sp. nov., isolated from plant litter.</title>
        <authorList>
            <person name="Suriyachadkun C."/>
        </authorList>
    </citation>
    <scope>NUCLEOTIDE SEQUENCE [LARGE SCALE GENOMIC DNA]</scope>
    <source>
        <strain evidence="2 3">A-T 5661</strain>
    </source>
</reference>
<comment type="caution">
    <text evidence="2">The sequence shown here is derived from an EMBL/GenBank/DDBJ whole genome shotgun (WGS) entry which is preliminary data.</text>
</comment>
<dbReference type="InParanoid" id="A0A545AYK4"/>
<name>A0A545AYK4_9ACTN</name>
<dbReference type="Proteomes" id="UP000317982">
    <property type="component" value="Unassembled WGS sequence"/>
</dbReference>
<organism evidence="2 3">
    <name type="scientific">Cryptosporangium phraense</name>
    <dbReference type="NCBI Taxonomy" id="2593070"/>
    <lineage>
        <taxon>Bacteria</taxon>
        <taxon>Bacillati</taxon>
        <taxon>Actinomycetota</taxon>
        <taxon>Actinomycetes</taxon>
        <taxon>Cryptosporangiales</taxon>
        <taxon>Cryptosporangiaceae</taxon>
        <taxon>Cryptosporangium</taxon>
    </lineage>
</organism>